<organism evidence="8 9">
    <name type="scientific">Paxillus rubicundulus Ve08.2h10</name>
    <dbReference type="NCBI Taxonomy" id="930991"/>
    <lineage>
        <taxon>Eukaryota</taxon>
        <taxon>Fungi</taxon>
        <taxon>Dikarya</taxon>
        <taxon>Basidiomycota</taxon>
        <taxon>Agaricomycotina</taxon>
        <taxon>Agaricomycetes</taxon>
        <taxon>Agaricomycetidae</taxon>
        <taxon>Boletales</taxon>
        <taxon>Paxilineae</taxon>
        <taxon>Paxillaceae</taxon>
        <taxon>Paxillus</taxon>
    </lineage>
</organism>
<name>A0A0D0CWE8_9AGAM</name>
<evidence type="ECO:0000256" key="2">
    <source>
        <dbReference type="ARBA" id="ARBA00010617"/>
    </source>
</evidence>
<feature type="non-terminal residue" evidence="8">
    <location>
        <position position="287"/>
    </location>
</feature>
<dbReference type="InterPro" id="IPR036396">
    <property type="entry name" value="Cyt_P450_sf"/>
</dbReference>
<dbReference type="OrthoDB" id="2789670at2759"/>
<comment type="similarity">
    <text evidence="2">Belongs to the cytochrome P450 family.</text>
</comment>
<keyword evidence="7" id="KW-0503">Monooxygenase</keyword>
<keyword evidence="4" id="KW-0479">Metal-binding</keyword>
<reference evidence="9" key="2">
    <citation type="submission" date="2015-01" db="EMBL/GenBank/DDBJ databases">
        <title>Evolutionary Origins and Diversification of the Mycorrhizal Mutualists.</title>
        <authorList>
            <consortium name="DOE Joint Genome Institute"/>
            <consortium name="Mycorrhizal Genomics Consortium"/>
            <person name="Kohler A."/>
            <person name="Kuo A."/>
            <person name="Nagy L.G."/>
            <person name="Floudas D."/>
            <person name="Copeland A."/>
            <person name="Barry K.W."/>
            <person name="Cichocki N."/>
            <person name="Veneault-Fourrey C."/>
            <person name="LaButti K."/>
            <person name="Lindquist E.A."/>
            <person name="Lipzen A."/>
            <person name="Lundell T."/>
            <person name="Morin E."/>
            <person name="Murat C."/>
            <person name="Riley R."/>
            <person name="Ohm R."/>
            <person name="Sun H."/>
            <person name="Tunlid A."/>
            <person name="Henrissat B."/>
            <person name="Grigoriev I.V."/>
            <person name="Hibbett D.S."/>
            <person name="Martin F."/>
        </authorList>
    </citation>
    <scope>NUCLEOTIDE SEQUENCE [LARGE SCALE GENOMIC DNA]</scope>
    <source>
        <strain evidence="9">Ve08.2h10</strain>
    </source>
</reference>
<evidence type="ECO:0000256" key="3">
    <source>
        <dbReference type="ARBA" id="ARBA00022617"/>
    </source>
</evidence>
<dbReference type="GO" id="GO:0004497">
    <property type="term" value="F:monooxygenase activity"/>
    <property type="evidence" value="ECO:0007669"/>
    <property type="project" value="UniProtKB-KW"/>
</dbReference>
<protein>
    <recommendedName>
        <fullName evidence="10">Cytochrome P450</fullName>
    </recommendedName>
</protein>
<evidence type="ECO:0000256" key="7">
    <source>
        <dbReference type="ARBA" id="ARBA00023033"/>
    </source>
</evidence>
<dbReference type="PANTHER" id="PTHR46300:SF1">
    <property type="entry name" value="P450, PUTATIVE (EUROFUNG)-RELATED"/>
    <property type="match status" value="1"/>
</dbReference>
<evidence type="ECO:0000313" key="8">
    <source>
        <dbReference type="EMBL" id="KIK79843.1"/>
    </source>
</evidence>
<accession>A0A0D0CWE8</accession>
<evidence type="ECO:0008006" key="10">
    <source>
        <dbReference type="Google" id="ProtNLM"/>
    </source>
</evidence>
<dbReference type="GO" id="GO:0016705">
    <property type="term" value="F:oxidoreductase activity, acting on paired donors, with incorporation or reduction of molecular oxygen"/>
    <property type="evidence" value="ECO:0007669"/>
    <property type="project" value="InterPro"/>
</dbReference>
<proteinExistence type="inferred from homology"/>
<dbReference type="HOGENOM" id="CLU_001570_2_2_1"/>
<keyword evidence="3" id="KW-0349">Heme</keyword>
<dbReference type="InParanoid" id="A0A0D0CWE8"/>
<dbReference type="STRING" id="930991.A0A0D0CWE8"/>
<dbReference type="Proteomes" id="UP000054538">
    <property type="component" value="Unassembled WGS sequence"/>
</dbReference>
<comment type="cofactor">
    <cofactor evidence="1">
        <name>heme</name>
        <dbReference type="ChEBI" id="CHEBI:30413"/>
    </cofactor>
</comment>
<keyword evidence="5" id="KW-0560">Oxidoreductase</keyword>
<evidence type="ECO:0000313" key="9">
    <source>
        <dbReference type="Proteomes" id="UP000054538"/>
    </source>
</evidence>
<dbReference type="SUPFAM" id="SSF48264">
    <property type="entry name" value="Cytochrome P450"/>
    <property type="match status" value="1"/>
</dbReference>
<keyword evidence="9" id="KW-1185">Reference proteome</keyword>
<dbReference type="PANTHER" id="PTHR46300">
    <property type="entry name" value="P450, PUTATIVE (EUROFUNG)-RELATED-RELATED"/>
    <property type="match status" value="1"/>
</dbReference>
<evidence type="ECO:0000256" key="4">
    <source>
        <dbReference type="ARBA" id="ARBA00022723"/>
    </source>
</evidence>
<evidence type="ECO:0000256" key="6">
    <source>
        <dbReference type="ARBA" id="ARBA00023004"/>
    </source>
</evidence>
<sequence length="287" mass="32087">MSLNNHNLSTLQCVFGIAAATSALAVLYKKYQAAPPTKDGIPLPPGPPARWFWQNAFPTSNMAHTFENLVAQYGPVVSLREGSQVIIVIGRMDAATEIMEKEGAALIDRPRLIAFGEIMSGNMRMIVISGGERFRRLKKTMHTHLQPKAAEAYQDIQRDAAKEAIIDILNDPDDHIRHFQRFAAAVILRVAYGKSTPTSNDDAEVVRLAKDFEHIRAVIRPGTFLVDRIPFLRYVPGYGRILHEYHEFELSLFRDQLARVADDMSRGEAGPSFGKTLLENIHEHGLS</sequence>
<evidence type="ECO:0000256" key="5">
    <source>
        <dbReference type="ARBA" id="ARBA00023002"/>
    </source>
</evidence>
<evidence type="ECO:0000256" key="1">
    <source>
        <dbReference type="ARBA" id="ARBA00001971"/>
    </source>
</evidence>
<dbReference type="InterPro" id="IPR001128">
    <property type="entry name" value="Cyt_P450"/>
</dbReference>
<reference evidence="8 9" key="1">
    <citation type="submission" date="2014-04" db="EMBL/GenBank/DDBJ databases">
        <authorList>
            <consortium name="DOE Joint Genome Institute"/>
            <person name="Kuo A."/>
            <person name="Kohler A."/>
            <person name="Jargeat P."/>
            <person name="Nagy L.G."/>
            <person name="Floudas D."/>
            <person name="Copeland A."/>
            <person name="Barry K.W."/>
            <person name="Cichocki N."/>
            <person name="Veneault-Fourrey C."/>
            <person name="LaButti K."/>
            <person name="Lindquist E.A."/>
            <person name="Lipzen A."/>
            <person name="Lundell T."/>
            <person name="Morin E."/>
            <person name="Murat C."/>
            <person name="Sun H."/>
            <person name="Tunlid A."/>
            <person name="Henrissat B."/>
            <person name="Grigoriev I.V."/>
            <person name="Hibbett D.S."/>
            <person name="Martin F."/>
            <person name="Nordberg H.P."/>
            <person name="Cantor M.N."/>
            <person name="Hua S.X."/>
        </authorList>
    </citation>
    <scope>NUCLEOTIDE SEQUENCE [LARGE SCALE GENOMIC DNA]</scope>
    <source>
        <strain evidence="8 9">Ve08.2h10</strain>
    </source>
</reference>
<gene>
    <name evidence="8" type="ORF">PAXRUDRAFT_261087</name>
</gene>
<dbReference type="AlphaFoldDB" id="A0A0D0CWE8"/>
<keyword evidence="6" id="KW-0408">Iron</keyword>
<dbReference type="InterPro" id="IPR050364">
    <property type="entry name" value="Cytochrome_P450_fung"/>
</dbReference>
<dbReference type="Pfam" id="PF00067">
    <property type="entry name" value="p450"/>
    <property type="match status" value="1"/>
</dbReference>
<dbReference type="GO" id="GO:0020037">
    <property type="term" value="F:heme binding"/>
    <property type="evidence" value="ECO:0007669"/>
    <property type="project" value="InterPro"/>
</dbReference>
<dbReference type="EMBL" id="KN826169">
    <property type="protein sequence ID" value="KIK79843.1"/>
    <property type="molecule type" value="Genomic_DNA"/>
</dbReference>
<dbReference type="Gene3D" id="1.10.630.10">
    <property type="entry name" value="Cytochrome P450"/>
    <property type="match status" value="1"/>
</dbReference>
<dbReference type="GO" id="GO:0005506">
    <property type="term" value="F:iron ion binding"/>
    <property type="evidence" value="ECO:0007669"/>
    <property type="project" value="InterPro"/>
</dbReference>